<feature type="domain" description="C2H2-type" evidence="8">
    <location>
        <begin position="642"/>
        <end position="669"/>
    </location>
</feature>
<protein>
    <submittedName>
        <fullName evidence="10">Zinc finger protein 729</fullName>
    </submittedName>
</protein>
<dbReference type="Pfam" id="PF13912">
    <property type="entry name" value="zf-C2H2_6"/>
    <property type="match status" value="2"/>
</dbReference>
<feature type="domain" description="C2H2-type" evidence="8">
    <location>
        <begin position="529"/>
        <end position="557"/>
    </location>
</feature>
<feature type="region of interest" description="Disordered" evidence="7">
    <location>
        <begin position="181"/>
        <end position="220"/>
    </location>
</feature>
<dbReference type="GO" id="GO:0008270">
    <property type="term" value="F:zinc ion binding"/>
    <property type="evidence" value="ECO:0007669"/>
    <property type="project" value="UniProtKB-UniRule"/>
</dbReference>
<feature type="compositionally biased region" description="Acidic residues" evidence="7">
    <location>
        <begin position="142"/>
        <end position="152"/>
    </location>
</feature>
<evidence type="ECO:0000256" key="5">
    <source>
        <dbReference type="PROSITE-ProRule" id="PRU00042"/>
    </source>
</evidence>
<dbReference type="InterPro" id="IPR013087">
    <property type="entry name" value="Znf_C2H2_type"/>
</dbReference>
<feature type="binding site" evidence="6">
    <location>
        <position position="71"/>
    </location>
    <ligand>
        <name>Zn(2+)</name>
        <dbReference type="ChEBI" id="CHEBI:29105"/>
    </ligand>
</feature>
<evidence type="ECO:0000256" key="6">
    <source>
        <dbReference type="PROSITE-ProRule" id="PRU01263"/>
    </source>
</evidence>
<feature type="compositionally biased region" description="Basic and acidic residues" evidence="7">
    <location>
        <begin position="199"/>
        <end position="220"/>
    </location>
</feature>
<organism evidence="10 11">
    <name type="scientific">Papilio xuthus</name>
    <name type="common">Asian swallowtail butterfly</name>
    <dbReference type="NCBI Taxonomy" id="66420"/>
    <lineage>
        <taxon>Eukaryota</taxon>
        <taxon>Metazoa</taxon>
        <taxon>Ecdysozoa</taxon>
        <taxon>Arthropoda</taxon>
        <taxon>Hexapoda</taxon>
        <taxon>Insecta</taxon>
        <taxon>Pterygota</taxon>
        <taxon>Neoptera</taxon>
        <taxon>Endopterygota</taxon>
        <taxon>Lepidoptera</taxon>
        <taxon>Glossata</taxon>
        <taxon>Ditrysia</taxon>
        <taxon>Papilionoidea</taxon>
        <taxon>Papilionidae</taxon>
        <taxon>Papilioninae</taxon>
        <taxon>Papilio</taxon>
    </lineage>
</organism>
<feature type="domain" description="C2H2-type" evidence="8">
    <location>
        <begin position="1041"/>
        <end position="1068"/>
    </location>
</feature>
<feature type="binding site" evidence="6">
    <location>
        <position position="68"/>
    </location>
    <ligand>
        <name>Zn(2+)</name>
        <dbReference type="ChEBI" id="CHEBI:29105"/>
    </ligand>
</feature>
<dbReference type="InterPro" id="IPR012934">
    <property type="entry name" value="Znf_AD"/>
</dbReference>
<dbReference type="FunFam" id="3.30.160.60:FF:000624">
    <property type="entry name" value="zinc finger protein 697"/>
    <property type="match status" value="2"/>
</dbReference>
<evidence type="ECO:0000313" key="11">
    <source>
        <dbReference type="Proteomes" id="UP000053268"/>
    </source>
</evidence>
<reference evidence="10 11" key="1">
    <citation type="journal article" date="2015" name="Nat. Commun.">
        <title>Outbred genome sequencing and CRISPR/Cas9 gene editing in butterflies.</title>
        <authorList>
            <person name="Li X."/>
            <person name="Fan D."/>
            <person name="Zhang W."/>
            <person name="Liu G."/>
            <person name="Zhang L."/>
            <person name="Zhao L."/>
            <person name="Fang X."/>
            <person name="Chen L."/>
            <person name="Dong Y."/>
            <person name="Chen Y."/>
            <person name="Ding Y."/>
            <person name="Zhao R."/>
            <person name="Feng M."/>
            <person name="Zhu Y."/>
            <person name="Feng Y."/>
            <person name="Jiang X."/>
            <person name="Zhu D."/>
            <person name="Xiang H."/>
            <person name="Feng X."/>
            <person name="Li S."/>
            <person name="Wang J."/>
            <person name="Zhang G."/>
            <person name="Kronforst M.R."/>
            <person name="Wang W."/>
        </authorList>
    </citation>
    <scope>NUCLEOTIDE SEQUENCE [LARGE SCALE GENOMIC DNA]</scope>
    <source>
        <strain evidence="10">Ya'a_city_454_Px</strain>
        <tissue evidence="10">Whole body</tissue>
    </source>
</reference>
<dbReference type="PROSITE" id="PS50157">
    <property type="entry name" value="ZINC_FINGER_C2H2_2"/>
    <property type="match status" value="10"/>
</dbReference>
<dbReference type="InterPro" id="IPR036236">
    <property type="entry name" value="Znf_C2H2_sf"/>
</dbReference>
<keyword evidence="11" id="KW-1185">Reference proteome</keyword>
<dbReference type="EMBL" id="KQ459348">
    <property type="protein sequence ID" value="KPJ01332.1"/>
    <property type="molecule type" value="Genomic_DNA"/>
</dbReference>
<dbReference type="PROSITE" id="PS00028">
    <property type="entry name" value="ZINC_FINGER_C2H2_1"/>
    <property type="match status" value="16"/>
</dbReference>
<sequence>MEAKTSEWRPGPTVCRCCLTEGCYKDISTEYFWMGKREVYAEMLADTLNLTIAYSQSGGPNSNSRLICEPCISRLRDAADFKRQVQECEKTFLQHLDPSTSGIVAEDVSRESVLKGKQVKIELVKLEKDSDDDDFEPSRFTDDDDVDDDIDDQPLTKLAKTPKKETVDLLDLIDNAKVAEKRKSTTKVKATPVKKAKQKKDTKATANQDKPEKKKKDKCDPVRRNAEIIIRYTTASPFRVNVKSVTCVYCGDLYQDPEQFRVHMANEHKAFSLHMAFAKLPKSEYVKVDITNMKCRLCQNEYKTLEIMGLHLKETHSKDISLESPLGVMPFALDKDNWNCAVCNKNLPSLLHLNKHTLTHFQSFVCDVCGKSYIASTEVDLLLEARLNAKVVLEYTTVYPFRLPANAMVCVYCCESYDDPKDYRTHLDVEHAEFKVDTAFAHIYNNYNEYLKVDCENLLCRLCSSAFDDLCSIANHLVNVHSIKMNLSAEIGMQMFKLGAERWVCAICSRKVPCLRSLSRHTTCHYHKYTCETCGKSYSNKENLTRHISFGHSDLKVCMRCKKSFPSCETRREHVLSSKKCWPLCCNICAERFPNRKAKFAHLADVHEQSPKTYTCPECGQEFGKWHMYRTHFVVTHTTNGYQCSYCEQKFDTKRNLLEHRVTHTRERAYQCTVCSKLFGRKKNLQQHMWIHREQKRFECIPCKKQFNQRVRWTDDLVHVAGVHWMRTAQDRALWQSMGEVYVQQWTNNDPYTIARRNAEIVVKFATAYPFRLPEDAMVCVYCGESCDDPMEYRKHMDIEHQTFHVRMAFVHCNEGYIKVDCTELRCRICLLSFDTIIDVAKHLKDVHQEKVDTNYEIGVYPFKLEKDRLLCAICKLKSPCIRQLKTVTESNAQKAKRNAAVVLEYSTVYPFRLHGKHLLCVYCCEEYTDPALYRKHMDEMHQTFSLTVAFAHCGKGNFRHLKVDCTNLKCRLCNRPFDNLSEIVKHIDLCHPTNKLDTKYEVGLQPYKIDKDSWNCYLCKMRFPSLITLCRHTNSHYQKFTCENCGRSYLTREALTYHIRTSHSEKPQCRKCWQEFPTMEMKREHMRLSKSCWRYVCMVCNERFMSSEAKQKHTTEEHGRPKSTYTCPECGEVYDNRKVFYTHFAMKHTDANVCSCCGVKCGSKQQLEDHRRVHTGEKPYECAVCKKLFTRKKSLAQHMWIHSETKRFACSICDKQFAQKVSWNGHMKSHHPELI</sequence>
<evidence type="ECO:0000256" key="4">
    <source>
        <dbReference type="ARBA" id="ARBA00022833"/>
    </source>
</evidence>
<evidence type="ECO:0000313" key="10">
    <source>
        <dbReference type="EMBL" id="KPJ01332.1"/>
    </source>
</evidence>
<evidence type="ECO:0000256" key="7">
    <source>
        <dbReference type="SAM" id="MobiDB-lite"/>
    </source>
</evidence>
<proteinExistence type="predicted"/>
<feature type="domain" description="ZAD" evidence="9">
    <location>
        <begin position="13"/>
        <end position="95"/>
    </location>
</feature>
<feature type="domain" description="C2H2-type" evidence="8">
    <location>
        <begin position="1181"/>
        <end position="1208"/>
    </location>
</feature>
<keyword evidence="4 6" id="KW-0862">Zinc</keyword>
<dbReference type="PANTHER" id="PTHR24408">
    <property type="entry name" value="ZINC FINGER PROTEIN"/>
    <property type="match status" value="1"/>
</dbReference>
<dbReference type="GO" id="GO:0005634">
    <property type="term" value="C:nucleus"/>
    <property type="evidence" value="ECO:0007669"/>
    <property type="project" value="InterPro"/>
</dbReference>
<evidence type="ECO:0000259" key="8">
    <source>
        <dbReference type="PROSITE" id="PS50157"/>
    </source>
</evidence>
<name>A0A0N0P9L7_PAPXU</name>
<dbReference type="Gene3D" id="3.30.160.60">
    <property type="entry name" value="Classic Zinc Finger"/>
    <property type="match status" value="10"/>
</dbReference>
<feature type="domain" description="C2H2-type" evidence="8">
    <location>
        <begin position="1126"/>
        <end position="1154"/>
    </location>
</feature>
<dbReference type="GO" id="GO:0000981">
    <property type="term" value="F:DNA-binding transcription factor activity, RNA polymerase II-specific"/>
    <property type="evidence" value="ECO:0007669"/>
    <property type="project" value="TreeGrafter"/>
</dbReference>
<feature type="domain" description="C2H2-type" evidence="8">
    <location>
        <begin position="614"/>
        <end position="638"/>
    </location>
</feature>
<dbReference type="PANTHER" id="PTHR24408:SF58">
    <property type="entry name" value="TRANSCRIPTION FACTOR (TFIIIA), PUTATIVE (AFU_ORTHOLOGUE AFUA_1G05150)-RELATED"/>
    <property type="match status" value="1"/>
</dbReference>
<feature type="domain" description="C2H2-type" evidence="8">
    <location>
        <begin position="969"/>
        <end position="997"/>
    </location>
</feature>
<gene>
    <name evidence="10" type="ORF">RR46_01110</name>
</gene>
<dbReference type="SUPFAM" id="SSF57667">
    <property type="entry name" value="beta-beta-alpha zinc fingers"/>
    <property type="match status" value="7"/>
</dbReference>
<keyword evidence="1 6" id="KW-0479">Metal-binding</keyword>
<evidence type="ECO:0000256" key="3">
    <source>
        <dbReference type="ARBA" id="ARBA00022771"/>
    </source>
</evidence>
<evidence type="ECO:0000256" key="2">
    <source>
        <dbReference type="ARBA" id="ARBA00022737"/>
    </source>
</evidence>
<dbReference type="Pfam" id="PF00096">
    <property type="entry name" value="zf-C2H2"/>
    <property type="match status" value="4"/>
</dbReference>
<accession>A0A0N0P9L7</accession>
<feature type="domain" description="C2H2-type" evidence="8">
    <location>
        <begin position="1209"/>
        <end position="1236"/>
    </location>
</feature>
<dbReference type="SMART" id="SM00355">
    <property type="entry name" value="ZnF_C2H2"/>
    <property type="match status" value="24"/>
</dbReference>
<feature type="region of interest" description="Disordered" evidence="7">
    <location>
        <begin position="130"/>
        <end position="154"/>
    </location>
</feature>
<feature type="binding site" evidence="6">
    <location>
        <position position="18"/>
    </location>
    <ligand>
        <name>Zn(2+)</name>
        <dbReference type="ChEBI" id="CHEBI:29105"/>
    </ligand>
</feature>
<dbReference type="SMART" id="SM00868">
    <property type="entry name" value="zf-AD"/>
    <property type="match status" value="2"/>
</dbReference>
<feature type="binding site" evidence="6">
    <location>
        <position position="15"/>
    </location>
    <ligand>
        <name>Zn(2+)</name>
        <dbReference type="ChEBI" id="CHEBI:29105"/>
    </ligand>
</feature>
<keyword evidence="3 5" id="KW-0863">Zinc-finger</keyword>
<dbReference type="PROSITE" id="PS51915">
    <property type="entry name" value="ZAD"/>
    <property type="match status" value="1"/>
</dbReference>
<evidence type="ECO:0000256" key="1">
    <source>
        <dbReference type="ARBA" id="ARBA00022723"/>
    </source>
</evidence>
<dbReference type="Proteomes" id="UP000053268">
    <property type="component" value="Unassembled WGS sequence"/>
</dbReference>
<feature type="domain" description="C2H2-type" evidence="8">
    <location>
        <begin position="1153"/>
        <end position="1180"/>
    </location>
</feature>
<dbReference type="Pfam" id="PF07776">
    <property type="entry name" value="zf-AD"/>
    <property type="match status" value="1"/>
</dbReference>
<dbReference type="AlphaFoldDB" id="A0A0N0P9L7"/>
<evidence type="ECO:0000259" key="9">
    <source>
        <dbReference type="PROSITE" id="PS51915"/>
    </source>
</evidence>
<feature type="domain" description="C2H2-type" evidence="8">
    <location>
        <begin position="670"/>
        <end position="697"/>
    </location>
</feature>
<keyword evidence="2" id="KW-0677">Repeat</keyword>
<dbReference type="STRING" id="66420.A0A0N0P9L7"/>
<dbReference type="GO" id="GO:0043565">
    <property type="term" value="F:sequence-specific DNA binding"/>
    <property type="evidence" value="ECO:0007669"/>
    <property type="project" value="TreeGrafter"/>
</dbReference>